<dbReference type="AlphaFoldDB" id="A0A3P7EDD3"/>
<reference evidence="1 2" key="1">
    <citation type="submission" date="2018-11" db="EMBL/GenBank/DDBJ databases">
        <authorList>
            <consortium name="Pathogen Informatics"/>
        </authorList>
    </citation>
    <scope>NUCLEOTIDE SEQUENCE [LARGE SCALE GENOMIC DNA]</scope>
</reference>
<accession>A0A3P7EDD3</accession>
<sequence>MSQYRRTGFRSSGGRGSQFEIGCLRCGVLAPRIFASSLDCNQDVAEVLFPNIIPMLSQLGSSVFIIELRVSFLVYFLVFNGRPVQISALEMIWE</sequence>
<name>A0A3P7EDD3_WUCBA</name>
<gene>
    <name evidence="1" type="ORF">WBA_LOCUS7850</name>
</gene>
<keyword evidence="2" id="KW-1185">Reference proteome</keyword>
<evidence type="ECO:0000313" key="1">
    <source>
        <dbReference type="EMBL" id="VDM14464.1"/>
    </source>
</evidence>
<dbReference type="InParanoid" id="A0A3P7EDD3"/>
<protein>
    <submittedName>
        <fullName evidence="1">Uncharacterized protein</fullName>
    </submittedName>
</protein>
<organism evidence="1 2">
    <name type="scientific">Wuchereria bancrofti</name>
    <dbReference type="NCBI Taxonomy" id="6293"/>
    <lineage>
        <taxon>Eukaryota</taxon>
        <taxon>Metazoa</taxon>
        <taxon>Ecdysozoa</taxon>
        <taxon>Nematoda</taxon>
        <taxon>Chromadorea</taxon>
        <taxon>Rhabditida</taxon>
        <taxon>Spirurina</taxon>
        <taxon>Spiruromorpha</taxon>
        <taxon>Filarioidea</taxon>
        <taxon>Onchocercidae</taxon>
        <taxon>Wuchereria</taxon>
    </lineage>
</organism>
<evidence type="ECO:0000313" key="2">
    <source>
        <dbReference type="Proteomes" id="UP000270924"/>
    </source>
</evidence>
<dbReference type="EMBL" id="UYWW01005959">
    <property type="protein sequence ID" value="VDM14464.1"/>
    <property type="molecule type" value="Genomic_DNA"/>
</dbReference>
<proteinExistence type="predicted"/>
<dbReference type="Proteomes" id="UP000270924">
    <property type="component" value="Unassembled WGS sequence"/>
</dbReference>